<evidence type="ECO:0000256" key="2">
    <source>
        <dbReference type="ARBA" id="ARBA00022448"/>
    </source>
</evidence>
<comment type="subunit">
    <text evidence="9">The Tat system comprises two distinct complexes: a TatABC complex, containing multiple copies of TatA, TatB and TatC subunits, and a separate TatA complex, containing only TatA subunits. Substrates initially bind to the TatABC complex, which probably triggers association of the separate TatA complex to form the active translocon.</text>
</comment>
<protein>
    <recommendedName>
        <fullName evidence="9">Sec-independent protein translocase protein TatA</fullName>
    </recommendedName>
</protein>
<comment type="subcellular location">
    <subcellularLocation>
        <location evidence="1 9">Cell membrane</location>
        <topology evidence="1 9">Single-pass membrane protein</topology>
    </subcellularLocation>
</comment>
<dbReference type="PANTHER" id="PTHR42982:SF1">
    <property type="entry name" value="SEC-INDEPENDENT PROTEIN TRANSLOCASE PROTEIN TATA"/>
    <property type="match status" value="1"/>
</dbReference>
<keyword evidence="2 9" id="KW-0813">Transport</keyword>
<name>A0A2U9S5J3_9PROT</name>
<evidence type="ECO:0000256" key="1">
    <source>
        <dbReference type="ARBA" id="ARBA00004162"/>
    </source>
</evidence>
<evidence type="ECO:0000313" key="12">
    <source>
        <dbReference type="Proteomes" id="UP000249605"/>
    </source>
</evidence>
<keyword evidence="3 9" id="KW-1003">Cell membrane</keyword>
<dbReference type="GO" id="GO:0033281">
    <property type="term" value="C:TAT protein transport complex"/>
    <property type="evidence" value="ECO:0007669"/>
    <property type="project" value="UniProtKB-UniRule"/>
</dbReference>
<evidence type="ECO:0000256" key="4">
    <source>
        <dbReference type="ARBA" id="ARBA00022692"/>
    </source>
</evidence>
<evidence type="ECO:0000256" key="3">
    <source>
        <dbReference type="ARBA" id="ARBA00022475"/>
    </source>
</evidence>
<keyword evidence="6 9" id="KW-1133">Transmembrane helix</keyword>
<dbReference type="NCBIfam" id="NF001940">
    <property type="entry name" value="PRK00720.1"/>
    <property type="match status" value="1"/>
</dbReference>
<dbReference type="GO" id="GO:0043953">
    <property type="term" value="P:protein transport by the Tat complex"/>
    <property type="evidence" value="ECO:0007669"/>
    <property type="project" value="UniProtKB-UniRule"/>
</dbReference>
<dbReference type="AlphaFoldDB" id="A0A2U9S5J3"/>
<sequence length="116" mass="11707">MGTFSIWHWLIVLIIVLLLFGAGKLPNVMGDIAKGVKAFKSGLKDEEDETQPAPTQTAAQAPPAAINPAPAQPAAQPVTPAPVPPAASPASSSTVPPAAPAATQPQPADPAKPHQG</sequence>
<evidence type="ECO:0000256" key="8">
    <source>
        <dbReference type="ARBA" id="ARBA00023136"/>
    </source>
</evidence>
<organism evidence="11 12">
    <name type="scientific">Azospirillum ramasamyi</name>
    <dbReference type="NCBI Taxonomy" id="682998"/>
    <lineage>
        <taxon>Bacteria</taxon>
        <taxon>Pseudomonadati</taxon>
        <taxon>Pseudomonadota</taxon>
        <taxon>Alphaproteobacteria</taxon>
        <taxon>Rhodospirillales</taxon>
        <taxon>Azospirillaceae</taxon>
        <taxon>Azospirillum</taxon>
    </lineage>
</organism>
<accession>A0A2U9S5J3</accession>
<dbReference type="Proteomes" id="UP000249605">
    <property type="component" value="Chromosome"/>
</dbReference>
<dbReference type="PANTHER" id="PTHR42982">
    <property type="entry name" value="SEC-INDEPENDENT PROTEIN TRANSLOCASE PROTEIN TATA"/>
    <property type="match status" value="1"/>
</dbReference>
<feature type="compositionally biased region" description="Low complexity" evidence="10">
    <location>
        <begin position="51"/>
        <end position="78"/>
    </location>
</feature>
<comment type="similarity">
    <text evidence="9">Belongs to the TatA/E family.</text>
</comment>
<dbReference type="GO" id="GO:0008320">
    <property type="term" value="F:protein transmembrane transporter activity"/>
    <property type="evidence" value="ECO:0007669"/>
    <property type="project" value="UniProtKB-UniRule"/>
</dbReference>
<proteinExistence type="inferred from homology"/>
<feature type="compositionally biased region" description="Low complexity" evidence="10">
    <location>
        <begin position="88"/>
        <end position="106"/>
    </location>
</feature>
<keyword evidence="7 9" id="KW-0811">Translocation</keyword>
<dbReference type="NCBIfam" id="NF002402">
    <property type="entry name" value="PRK01470.1"/>
    <property type="match status" value="1"/>
</dbReference>
<evidence type="ECO:0000256" key="10">
    <source>
        <dbReference type="SAM" id="MobiDB-lite"/>
    </source>
</evidence>
<dbReference type="EMBL" id="CP029829">
    <property type="protein sequence ID" value="AWU94307.1"/>
    <property type="molecule type" value="Genomic_DNA"/>
</dbReference>
<keyword evidence="12" id="KW-1185">Reference proteome</keyword>
<dbReference type="Gene3D" id="1.20.5.3310">
    <property type="match status" value="1"/>
</dbReference>
<reference evidence="11 12" key="1">
    <citation type="journal article" date="2019" name="Int. J. Syst. Evol. Microbiol.">
        <title>Azospirillum ramasamyi sp. nov., a novel diazotrophic bacterium isolated from fermented bovine products.</title>
        <authorList>
            <person name="Anandham R."/>
            <person name="Heo J."/>
            <person name="Krishnamoorthy R."/>
            <person name="SenthilKumar M."/>
            <person name="Gopal N.O."/>
            <person name="Kim S.J."/>
            <person name="Kwon S.W."/>
        </authorList>
    </citation>
    <scope>NUCLEOTIDE SEQUENCE [LARGE SCALE GENOMIC DNA]</scope>
    <source>
        <strain evidence="11 12">M2T2B2</strain>
    </source>
</reference>
<dbReference type="Pfam" id="PF02416">
    <property type="entry name" value="TatA_B_E"/>
    <property type="match status" value="1"/>
</dbReference>
<evidence type="ECO:0000256" key="6">
    <source>
        <dbReference type="ARBA" id="ARBA00022989"/>
    </source>
</evidence>
<evidence type="ECO:0000256" key="5">
    <source>
        <dbReference type="ARBA" id="ARBA00022927"/>
    </source>
</evidence>
<dbReference type="HAMAP" id="MF_00236">
    <property type="entry name" value="TatA_E"/>
    <property type="match status" value="1"/>
</dbReference>
<feature type="region of interest" description="Disordered" evidence="10">
    <location>
        <begin position="42"/>
        <end position="116"/>
    </location>
</feature>
<keyword evidence="5 9" id="KW-0653">Protein transport</keyword>
<dbReference type="KEGG" id="azm:DM194_08540"/>
<comment type="function">
    <text evidence="9">Part of the twin-arginine translocation (Tat) system that transports large folded proteins containing a characteristic twin-arginine motif in their signal peptide across membranes. TatA could form the protein-conducting channel of the Tat system.</text>
</comment>
<dbReference type="OrthoDB" id="7161179at2"/>
<evidence type="ECO:0000256" key="9">
    <source>
        <dbReference type="HAMAP-Rule" id="MF_00236"/>
    </source>
</evidence>
<keyword evidence="8 9" id="KW-0472">Membrane</keyword>
<evidence type="ECO:0000256" key="7">
    <source>
        <dbReference type="ARBA" id="ARBA00023010"/>
    </source>
</evidence>
<dbReference type="InterPro" id="IPR006312">
    <property type="entry name" value="TatA/E"/>
</dbReference>
<feature type="transmembrane region" description="Helical" evidence="9">
    <location>
        <begin position="6"/>
        <end position="25"/>
    </location>
</feature>
<dbReference type="InterPro" id="IPR003369">
    <property type="entry name" value="TatA/B/E"/>
</dbReference>
<evidence type="ECO:0000313" key="11">
    <source>
        <dbReference type="EMBL" id="AWU94307.1"/>
    </source>
</evidence>
<gene>
    <name evidence="9" type="primary">tatA</name>
    <name evidence="11" type="ORF">DM194_08540</name>
</gene>
<dbReference type="NCBIfam" id="TIGR01411">
    <property type="entry name" value="tatAE"/>
    <property type="match status" value="1"/>
</dbReference>
<keyword evidence="4 9" id="KW-0812">Transmembrane</keyword>